<reference evidence="2" key="1">
    <citation type="journal article" date="2014" name="Front. Microbiol.">
        <title>High frequency of phylogenetically diverse reductive dehalogenase-homologous genes in deep subseafloor sedimentary metagenomes.</title>
        <authorList>
            <person name="Kawai M."/>
            <person name="Futagami T."/>
            <person name="Toyoda A."/>
            <person name="Takaki Y."/>
            <person name="Nishi S."/>
            <person name="Hori S."/>
            <person name="Arai W."/>
            <person name="Tsubouchi T."/>
            <person name="Morono Y."/>
            <person name="Uchiyama I."/>
            <person name="Ito T."/>
            <person name="Fujiyama A."/>
            <person name="Inagaki F."/>
            <person name="Takami H."/>
        </authorList>
    </citation>
    <scope>NUCLEOTIDE SEQUENCE</scope>
    <source>
        <strain evidence="2">Expedition CK06-06</strain>
    </source>
</reference>
<keyword evidence="1" id="KW-0472">Membrane</keyword>
<comment type="caution">
    <text evidence="2">The sequence shown here is derived from an EMBL/GenBank/DDBJ whole genome shotgun (WGS) entry which is preliminary data.</text>
</comment>
<evidence type="ECO:0000313" key="2">
    <source>
        <dbReference type="EMBL" id="GAH76722.1"/>
    </source>
</evidence>
<feature type="non-terminal residue" evidence="2">
    <location>
        <position position="49"/>
    </location>
</feature>
<dbReference type="AlphaFoldDB" id="X1I4S9"/>
<sequence>MNTRKLITWVIPIFVFILLMPLHEEFSMENEAQASEQKPKVLLFIRKGT</sequence>
<evidence type="ECO:0000256" key="1">
    <source>
        <dbReference type="SAM" id="Phobius"/>
    </source>
</evidence>
<gene>
    <name evidence="2" type="ORF">S03H2_64062</name>
</gene>
<name>X1I4S9_9ZZZZ</name>
<organism evidence="2">
    <name type="scientific">marine sediment metagenome</name>
    <dbReference type="NCBI Taxonomy" id="412755"/>
    <lineage>
        <taxon>unclassified sequences</taxon>
        <taxon>metagenomes</taxon>
        <taxon>ecological metagenomes</taxon>
    </lineage>
</organism>
<dbReference type="EMBL" id="BARU01041569">
    <property type="protein sequence ID" value="GAH76722.1"/>
    <property type="molecule type" value="Genomic_DNA"/>
</dbReference>
<accession>X1I4S9</accession>
<feature type="transmembrane region" description="Helical" evidence="1">
    <location>
        <begin position="6"/>
        <end position="22"/>
    </location>
</feature>
<keyword evidence="1" id="KW-1133">Transmembrane helix</keyword>
<protein>
    <submittedName>
        <fullName evidence="2">Uncharacterized protein</fullName>
    </submittedName>
</protein>
<keyword evidence="1" id="KW-0812">Transmembrane</keyword>
<proteinExistence type="predicted"/>